<proteinExistence type="predicted"/>
<evidence type="ECO:0000313" key="3">
    <source>
        <dbReference type="Proteomes" id="UP000232883"/>
    </source>
</evidence>
<accession>A0A2K8Z7T8</accession>
<gene>
    <name evidence="2" type="ORF">CWM47_31255</name>
</gene>
<dbReference type="InterPro" id="IPR012093">
    <property type="entry name" value="Pirin"/>
</dbReference>
<dbReference type="InterPro" id="IPR011051">
    <property type="entry name" value="RmlC_Cupin_sf"/>
</dbReference>
<protein>
    <submittedName>
        <fullName evidence="2">Pirin</fullName>
    </submittedName>
</protein>
<name>A0A2K8Z7T8_9BACT</name>
<organism evidence="2 3">
    <name type="scientific">Spirosoma pollinicola</name>
    <dbReference type="NCBI Taxonomy" id="2057025"/>
    <lineage>
        <taxon>Bacteria</taxon>
        <taxon>Pseudomonadati</taxon>
        <taxon>Bacteroidota</taxon>
        <taxon>Cytophagia</taxon>
        <taxon>Cytophagales</taxon>
        <taxon>Cytophagaceae</taxon>
        <taxon>Spirosoma</taxon>
    </lineage>
</organism>
<keyword evidence="3" id="KW-1185">Reference proteome</keyword>
<dbReference type="RefSeq" id="WP_100992483.1">
    <property type="nucleotide sequence ID" value="NZ_CP025096.1"/>
</dbReference>
<evidence type="ECO:0000313" key="2">
    <source>
        <dbReference type="EMBL" id="AUD05932.1"/>
    </source>
</evidence>
<dbReference type="SUPFAM" id="SSF51182">
    <property type="entry name" value="RmlC-like cupins"/>
    <property type="match status" value="1"/>
</dbReference>
<dbReference type="Pfam" id="PF17954">
    <property type="entry name" value="Pirin_C_2"/>
    <property type="match status" value="1"/>
</dbReference>
<sequence>MNTQAQVQIYLAGQRGHSESGNHQSDYTFNYGVYSAEGREPFGALYLVNDERLTAKSSLSWQIDEPTEVVLLPVKGELDYSFNDLVTSLVPGQAGILSLVAGVSYSVTNPYPSESINFIQFWLKKPLNDFSAVASQTGFDLTQQNTLLPLFGESDPEGATGYQGFIGRYSGRQNGVYFVRPFMSGQKRRIFVFILQGAFEVANRLLHEKDGLALEFEQSGELEFEALSNDALLILIDLLRE</sequence>
<dbReference type="OrthoDB" id="321327at2"/>
<reference evidence="2 3" key="1">
    <citation type="submission" date="2017-11" db="EMBL/GenBank/DDBJ databases">
        <title>Taxonomic description and genome sequences of Spirosoma HA7 sp. nov., isolated from pollen microhabitat of Corylus avellana.</title>
        <authorList>
            <person name="Ambika Manirajan B."/>
            <person name="Suarez C."/>
            <person name="Ratering S."/>
            <person name="Geissler-Plaum R."/>
            <person name="Cardinale M."/>
            <person name="Sylvia S."/>
        </authorList>
    </citation>
    <scope>NUCLEOTIDE SEQUENCE [LARGE SCALE GENOMIC DNA]</scope>
    <source>
        <strain evidence="2 3">HA7</strain>
    </source>
</reference>
<dbReference type="PANTHER" id="PTHR43212:SF3">
    <property type="entry name" value="QUERCETIN 2,3-DIOXYGENASE"/>
    <property type="match status" value="1"/>
</dbReference>
<dbReference type="Gene3D" id="2.60.120.10">
    <property type="entry name" value="Jelly Rolls"/>
    <property type="match status" value="2"/>
</dbReference>
<feature type="domain" description="Quercetin 2,3-dioxygenase C-terminal cupin" evidence="1">
    <location>
        <begin position="186"/>
        <end position="238"/>
    </location>
</feature>
<dbReference type="InterPro" id="IPR014710">
    <property type="entry name" value="RmlC-like_jellyroll"/>
</dbReference>
<dbReference type="InterPro" id="IPR041602">
    <property type="entry name" value="Quercetinase_C"/>
</dbReference>
<dbReference type="AlphaFoldDB" id="A0A2K8Z7T8"/>
<dbReference type="EMBL" id="CP025096">
    <property type="protein sequence ID" value="AUD05932.1"/>
    <property type="molecule type" value="Genomic_DNA"/>
</dbReference>
<dbReference type="Proteomes" id="UP000232883">
    <property type="component" value="Chromosome"/>
</dbReference>
<dbReference type="KEGG" id="spir:CWM47_31255"/>
<evidence type="ECO:0000259" key="1">
    <source>
        <dbReference type="Pfam" id="PF17954"/>
    </source>
</evidence>
<dbReference type="PANTHER" id="PTHR43212">
    <property type="entry name" value="QUERCETIN 2,3-DIOXYGENASE"/>
    <property type="match status" value="1"/>
</dbReference>